<keyword evidence="12" id="KW-0597">Phosphoprotein</keyword>
<dbReference type="Pfam" id="PF00109">
    <property type="entry name" value="ketoacyl-synt"/>
    <property type="match status" value="1"/>
</dbReference>
<dbReference type="Gene3D" id="3.90.470.20">
    <property type="entry name" value="4'-phosphopantetheinyl transferase domain"/>
    <property type="match status" value="1"/>
</dbReference>
<proteinExistence type="inferred from homology"/>
<dbReference type="Gene3D" id="6.10.140.1410">
    <property type="match status" value="1"/>
</dbReference>
<evidence type="ECO:0000256" key="5">
    <source>
        <dbReference type="ARBA" id="ARBA00012878"/>
    </source>
</evidence>
<dbReference type="CDD" id="cd11712">
    <property type="entry name" value="GINS_A_psf2"/>
    <property type="match status" value="1"/>
</dbReference>
<keyword evidence="24" id="KW-0456">Lyase</keyword>
<dbReference type="Gene3D" id="3.40.5.50">
    <property type="match status" value="1"/>
</dbReference>
<dbReference type="SUPFAM" id="SSF158573">
    <property type="entry name" value="GINS helical bundle-like"/>
    <property type="match status" value="1"/>
</dbReference>
<evidence type="ECO:0000256" key="19">
    <source>
        <dbReference type="ARBA" id="ARBA00022857"/>
    </source>
</evidence>
<reference evidence="34 35" key="1">
    <citation type="journal article" date="2020" name="ISME J.">
        <title>Uncovering the hidden diversity of litter-decomposition mechanisms in mushroom-forming fungi.</title>
        <authorList>
            <person name="Floudas D."/>
            <person name="Bentzer J."/>
            <person name="Ahren D."/>
            <person name="Johansson T."/>
            <person name="Persson P."/>
            <person name="Tunlid A."/>
        </authorList>
    </citation>
    <scope>NUCLEOTIDE SEQUENCE [LARGE SCALE GENOMIC DNA]</scope>
    <source>
        <strain evidence="34 35">CBS 146.42</strain>
    </source>
</reference>
<dbReference type="FunFam" id="3.30.70.2490:FF:000001">
    <property type="entry name" value="Fatty acid synthase subunit alpha"/>
    <property type="match status" value="1"/>
</dbReference>
<dbReference type="SUPFAM" id="SSF54637">
    <property type="entry name" value="Thioesterase/thiol ester dehydrase-isomerase"/>
    <property type="match status" value="2"/>
</dbReference>
<dbReference type="PROSITE" id="PS52004">
    <property type="entry name" value="KS3_2"/>
    <property type="match status" value="1"/>
</dbReference>
<dbReference type="InterPro" id="IPR021151">
    <property type="entry name" value="GINS_A"/>
</dbReference>
<evidence type="ECO:0000256" key="16">
    <source>
        <dbReference type="ARBA" id="ARBA00022801"/>
    </source>
</evidence>
<dbReference type="Pfam" id="PF02801">
    <property type="entry name" value="Ketoacyl-synt_C"/>
    <property type="match status" value="1"/>
</dbReference>
<dbReference type="Gene3D" id="3.30.1120.100">
    <property type="match status" value="1"/>
</dbReference>
<evidence type="ECO:0000256" key="15">
    <source>
        <dbReference type="ARBA" id="ARBA00022723"/>
    </source>
</evidence>
<dbReference type="InterPro" id="IPR009081">
    <property type="entry name" value="PP-bd_ACP"/>
</dbReference>
<evidence type="ECO:0000313" key="35">
    <source>
        <dbReference type="Proteomes" id="UP000559027"/>
    </source>
</evidence>
<dbReference type="InterPro" id="IPR036224">
    <property type="entry name" value="GINS_bundle-like_dom_sf"/>
</dbReference>
<dbReference type="Pfam" id="PF01648">
    <property type="entry name" value="ACPS"/>
    <property type="match status" value="1"/>
</dbReference>
<dbReference type="FunFam" id="3.30.1120.100:FF:000001">
    <property type="entry name" value="Fatty acid synthase beta subunit dehydratase"/>
    <property type="match status" value="1"/>
</dbReference>
<keyword evidence="15" id="KW-0479">Metal-binding</keyword>
<comment type="catalytic activity">
    <reaction evidence="28">
        <text>acetyl-CoA + n malonyl-CoA + 2n NADPH + 4n H(+) = a long-chain-acyl-CoA + n CoA + n CO2 + 2n NADP(+).</text>
        <dbReference type="EC" id="2.3.1.86"/>
    </reaction>
</comment>
<dbReference type="EC" id="1.1.1.100" evidence="6"/>
<evidence type="ECO:0000256" key="26">
    <source>
        <dbReference type="ARBA" id="ARBA00023268"/>
    </source>
</evidence>
<dbReference type="GO" id="GO:0006633">
    <property type="term" value="P:fatty acid biosynthetic process"/>
    <property type="evidence" value="ECO:0007669"/>
    <property type="project" value="InterPro"/>
</dbReference>
<dbReference type="SUPFAM" id="SSF52151">
    <property type="entry name" value="FabD/lysophospholipase-like"/>
    <property type="match status" value="2"/>
</dbReference>
<feature type="domain" description="Carrier" evidence="32">
    <location>
        <begin position="2233"/>
        <end position="2308"/>
    </location>
</feature>
<dbReference type="GO" id="GO:0005835">
    <property type="term" value="C:fatty acid synthase complex"/>
    <property type="evidence" value="ECO:0007669"/>
    <property type="project" value="InterPro"/>
</dbReference>
<dbReference type="Gene3D" id="1.20.58.1020">
    <property type="match status" value="1"/>
</dbReference>
<dbReference type="GO" id="GO:0004315">
    <property type="term" value="F:3-oxoacyl-[acyl-carrier-protein] synthase activity"/>
    <property type="evidence" value="ECO:0007669"/>
    <property type="project" value="UniProtKB-EC"/>
</dbReference>
<dbReference type="NCBIfam" id="TIGR00556">
    <property type="entry name" value="pantethn_trn"/>
    <property type="match status" value="1"/>
</dbReference>
<dbReference type="InterPro" id="IPR020841">
    <property type="entry name" value="PKS_Beta-ketoAc_synthase_dom"/>
</dbReference>
<dbReference type="PRINTS" id="PR01483">
    <property type="entry name" value="FASYNTHASE"/>
</dbReference>
<dbReference type="Gene3D" id="3.20.20.70">
    <property type="entry name" value="Aldolase class I"/>
    <property type="match status" value="1"/>
</dbReference>
<keyword evidence="18" id="KW-0460">Magnesium</keyword>
<comment type="similarity">
    <text evidence="3">Belongs to the thiolase-like superfamily. Fungal fatty acid synthetase subunit alpha family.</text>
</comment>
<dbReference type="CDD" id="cd08950">
    <property type="entry name" value="KR_fFAS_SDR_c_like"/>
    <property type="match status" value="1"/>
</dbReference>
<protein>
    <recommendedName>
        <fullName evidence="9">DNA replication complex GINS protein PSF2</fullName>
        <ecNumber evidence="6">1.1.1.100</ecNumber>
        <ecNumber evidence="7">2.3.1.41</ecNumber>
        <ecNumber evidence="5">2.3.1.86</ecNumber>
    </recommendedName>
    <alternativeName>
        <fullName evidence="8">DNA replication complex GINS protein psf2</fullName>
    </alternativeName>
</protein>
<evidence type="ECO:0000256" key="7">
    <source>
        <dbReference type="ARBA" id="ARBA00013191"/>
    </source>
</evidence>
<dbReference type="GO" id="GO:0004300">
    <property type="term" value="F:enoyl-CoA hydratase activity"/>
    <property type="evidence" value="ECO:0007669"/>
    <property type="project" value="UniProtKB-ARBA"/>
</dbReference>
<dbReference type="InterPro" id="IPR014043">
    <property type="entry name" value="Acyl_transferase_dom"/>
</dbReference>
<dbReference type="Pfam" id="PF22622">
    <property type="entry name" value="MFE-2_hydrat-2_N"/>
    <property type="match status" value="1"/>
</dbReference>
<dbReference type="CDD" id="cd21694">
    <property type="entry name" value="GINS_B_Psf2"/>
    <property type="match status" value="1"/>
</dbReference>
<keyword evidence="11" id="KW-0444">Lipid biosynthesis</keyword>
<dbReference type="Gene3D" id="6.10.250.1930">
    <property type="match status" value="1"/>
</dbReference>
<dbReference type="GO" id="GO:0000287">
    <property type="term" value="F:magnesium ion binding"/>
    <property type="evidence" value="ECO:0007669"/>
    <property type="project" value="InterPro"/>
</dbReference>
<dbReference type="EC" id="2.3.1.41" evidence="7"/>
<evidence type="ECO:0000259" key="33">
    <source>
        <dbReference type="PROSITE" id="PS52004"/>
    </source>
</evidence>
<dbReference type="CDD" id="cd03447">
    <property type="entry name" value="FAS_MaoC"/>
    <property type="match status" value="1"/>
</dbReference>
<evidence type="ECO:0000256" key="31">
    <source>
        <dbReference type="SAM" id="MobiDB-lite"/>
    </source>
</evidence>
<comment type="pathway">
    <text evidence="2">Lipid metabolism; fatty acid beta-oxidation.</text>
</comment>
<dbReference type="FunFam" id="3.40.366.10:FF:000003">
    <property type="entry name" value="Fatty acid synthase subunit beta dehydratase"/>
    <property type="match status" value="1"/>
</dbReference>
<evidence type="ECO:0000256" key="18">
    <source>
        <dbReference type="ARBA" id="ARBA00022842"/>
    </source>
</evidence>
<keyword evidence="21" id="KW-0843">Virulence</keyword>
<dbReference type="GO" id="GO:0007059">
    <property type="term" value="P:chromosome segregation"/>
    <property type="evidence" value="ECO:0007669"/>
    <property type="project" value="UniProtKB-KW"/>
</dbReference>
<dbReference type="InterPro" id="IPR050830">
    <property type="entry name" value="Fungal_FAS"/>
</dbReference>
<dbReference type="PANTHER" id="PTHR10982">
    <property type="entry name" value="MALONYL COA-ACYL CARRIER PROTEIN TRANSACYLASE"/>
    <property type="match status" value="1"/>
</dbReference>
<dbReference type="GO" id="GO:0006260">
    <property type="term" value="P:DNA replication"/>
    <property type="evidence" value="ECO:0007669"/>
    <property type="project" value="UniProtKB-KW"/>
</dbReference>
<evidence type="ECO:0000256" key="21">
    <source>
        <dbReference type="ARBA" id="ARBA00023026"/>
    </source>
</evidence>
<keyword evidence="19" id="KW-0521">NADP</keyword>
<dbReference type="InterPro" id="IPR002347">
    <property type="entry name" value="SDR_fam"/>
</dbReference>
<dbReference type="InterPro" id="IPR032088">
    <property type="entry name" value="SAT"/>
</dbReference>
<dbReference type="Gene3D" id="6.10.140.1400">
    <property type="match status" value="1"/>
</dbReference>
<dbReference type="InterPro" id="IPR008278">
    <property type="entry name" value="4-PPantetheinyl_Trfase_dom"/>
</dbReference>
<feature type="domain" description="Ketosynthase family 3 (KS3)" evidence="33">
    <location>
        <begin position="3182"/>
        <end position="3716"/>
    </location>
</feature>
<evidence type="ECO:0000256" key="24">
    <source>
        <dbReference type="ARBA" id="ARBA00023239"/>
    </source>
</evidence>
<dbReference type="Pfam" id="PF00698">
    <property type="entry name" value="Acyl_transf_1"/>
    <property type="match status" value="1"/>
</dbReference>
<dbReference type="GO" id="GO:0004318">
    <property type="term" value="F:enoyl-[acyl-carrier-protein] reductase (NADH) activity"/>
    <property type="evidence" value="ECO:0007669"/>
    <property type="project" value="InterPro"/>
</dbReference>
<dbReference type="InterPro" id="IPR047224">
    <property type="entry name" value="FAS_alpha_su_C"/>
</dbReference>
<comment type="catalytic activity">
    <reaction evidence="29">
        <text>a (3R)-hydroxyacyl-[ACP] + NADP(+) = a 3-oxoacyl-[ACP] + NADPH + H(+)</text>
        <dbReference type="Rhea" id="RHEA:17397"/>
        <dbReference type="Rhea" id="RHEA-COMP:9916"/>
        <dbReference type="Rhea" id="RHEA-COMP:9945"/>
        <dbReference type="ChEBI" id="CHEBI:15378"/>
        <dbReference type="ChEBI" id="CHEBI:57783"/>
        <dbReference type="ChEBI" id="CHEBI:58349"/>
        <dbReference type="ChEBI" id="CHEBI:78776"/>
        <dbReference type="ChEBI" id="CHEBI:78827"/>
        <dbReference type="EC" id="1.1.1.100"/>
    </reaction>
</comment>
<evidence type="ECO:0000256" key="6">
    <source>
        <dbReference type="ARBA" id="ARBA00012948"/>
    </source>
</evidence>
<dbReference type="InterPro" id="IPR001227">
    <property type="entry name" value="Ac_transferase_dom_sf"/>
</dbReference>
<dbReference type="GO" id="GO:0008897">
    <property type="term" value="F:holo-[acyl-carrier-protein] synthase activity"/>
    <property type="evidence" value="ECO:0007669"/>
    <property type="project" value="InterPro"/>
</dbReference>
<dbReference type="SUPFAM" id="SSF56214">
    <property type="entry name" value="4'-phosphopantetheinyl transferase"/>
    <property type="match status" value="1"/>
</dbReference>
<dbReference type="Proteomes" id="UP000559027">
    <property type="component" value="Unassembled WGS sequence"/>
</dbReference>
<dbReference type="InterPro" id="IPR041550">
    <property type="entry name" value="FASI_helical"/>
</dbReference>
<dbReference type="UniPathway" id="UPA00659"/>
<dbReference type="FunFam" id="3.90.25.70:FF:000001">
    <property type="entry name" value="Fatty acid synthase subunit alpha"/>
    <property type="match status" value="1"/>
</dbReference>
<dbReference type="InterPro" id="IPR056784">
    <property type="entry name" value="PSF2_N"/>
</dbReference>
<dbReference type="GO" id="GO:0016787">
    <property type="term" value="F:hydrolase activity"/>
    <property type="evidence" value="ECO:0007669"/>
    <property type="project" value="UniProtKB-KW"/>
</dbReference>
<keyword evidence="14" id="KW-0235">DNA replication</keyword>
<dbReference type="Pfam" id="PF08354">
    <property type="entry name" value="Fas1-AflB-like_hel"/>
    <property type="match status" value="1"/>
</dbReference>
<evidence type="ECO:0000256" key="28">
    <source>
        <dbReference type="ARBA" id="ARBA00048237"/>
    </source>
</evidence>
<dbReference type="Gene3D" id="3.10.129.10">
    <property type="entry name" value="Hotdog Thioesterase"/>
    <property type="match status" value="1"/>
</dbReference>
<evidence type="ECO:0000256" key="8">
    <source>
        <dbReference type="ARBA" id="ARBA00013969"/>
    </source>
</evidence>
<gene>
    <name evidence="34" type="ORF">D9756_003085</name>
</gene>
<dbReference type="GO" id="GO:0006635">
    <property type="term" value="P:fatty acid beta-oxidation"/>
    <property type="evidence" value="ECO:0007669"/>
    <property type="project" value="UniProtKB-UniPathway"/>
</dbReference>
<evidence type="ECO:0000256" key="20">
    <source>
        <dbReference type="ARBA" id="ARBA00023002"/>
    </source>
</evidence>
<evidence type="ECO:0000256" key="12">
    <source>
        <dbReference type="ARBA" id="ARBA00022553"/>
    </source>
</evidence>
<dbReference type="GO" id="GO:0004321">
    <property type="term" value="F:fatty-acyl-CoA synthase activity"/>
    <property type="evidence" value="ECO:0007669"/>
    <property type="project" value="UniProtKB-EC"/>
</dbReference>
<evidence type="ECO:0000256" key="3">
    <source>
        <dbReference type="ARBA" id="ARBA00007485"/>
    </source>
</evidence>
<organism evidence="34 35">
    <name type="scientific">Leucocoprinus leucothites</name>
    <dbReference type="NCBI Taxonomy" id="201217"/>
    <lineage>
        <taxon>Eukaryota</taxon>
        <taxon>Fungi</taxon>
        <taxon>Dikarya</taxon>
        <taxon>Basidiomycota</taxon>
        <taxon>Agaricomycotina</taxon>
        <taxon>Agaricomycetes</taxon>
        <taxon>Agaricomycetidae</taxon>
        <taxon>Agaricales</taxon>
        <taxon>Agaricineae</taxon>
        <taxon>Agaricaceae</taxon>
        <taxon>Leucocoprinus</taxon>
    </lineage>
</organism>
<dbReference type="SUPFAM" id="SSF51412">
    <property type="entry name" value="Inosine monophosphate dehydrogenase (IMPDH)"/>
    <property type="match status" value="1"/>
</dbReference>
<dbReference type="InterPro" id="IPR003965">
    <property type="entry name" value="Fatty_acid_synthase"/>
</dbReference>
<feature type="region of interest" description="Disordered" evidence="31">
    <location>
        <begin position="2667"/>
        <end position="2695"/>
    </location>
</feature>
<evidence type="ECO:0000256" key="25">
    <source>
        <dbReference type="ARBA" id="ARBA00023242"/>
    </source>
</evidence>
<dbReference type="InterPro" id="IPR036291">
    <property type="entry name" value="NAD(P)-bd_dom_sf"/>
</dbReference>
<comment type="subunit">
    <text evidence="27">[Alpha(6)beta(6)] hexamers of two multifunctional subunits (alpha and beta).</text>
</comment>
<dbReference type="Pfam" id="PF18325">
    <property type="entry name" value="Fas_alpha_ACP"/>
    <property type="match status" value="1"/>
</dbReference>
<dbReference type="Pfam" id="PF18314">
    <property type="entry name" value="FAS_I_H"/>
    <property type="match status" value="1"/>
</dbReference>
<dbReference type="FunFam" id="3.20.20.70:FF:000078">
    <property type="entry name" value="Fatty acid synthase beta subunit dehydratase"/>
    <property type="match status" value="1"/>
</dbReference>
<evidence type="ECO:0000256" key="11">
    <source>
        <dbReference type="ARBA" id="ARBA00022516"/>
    </source>
</evidence>
<keyword evidence="16" id="KW-0378">Hydrolase</keyword>
<evidence type="ECO:0000256" key="9">
    <source>
        <dbReference type="ARBA" id="ARBA00015139"/>
    </source>
</evidence>
<dbReference type="InterPro" id="IPR016035">
    <property type="entry name" value="Acyl_Trfase/lysoPLipase"/>
</dbReference>
<dbReference type="InterPro" id="IPR002539">
    <property type="entry name" value="MaoC-like_dom"/>
</dbReference>
<comment type="similarity">
    <text evidence="4">Belongs to the GINS2/PSF2 family.</text>
</comment>
<evidence type="ECO:0000256" key="10">
    <source>
        <dbReference type="ARBA" id="ARBA00022450"/>
    </source>
</evidence>
<evidence type="ECO:0000259" key="32">
    <source>
        <dbReference type="PROSITE" id="PS50075"/>
    </source>
</evidence>
<dbReference type="InterPro" id="IPR004568">
    <property type="entry name" value="Ppantetheine-prot_Trfase_dom"/>
</dbReference>
<dbReference type="Gene3D" id="3.90.25.70">
    <property type="match status" value="1"/>
</dbReference>
<evidence type="ECO:0000313" key="34">
    <source>
        <dbReference type="EMBL" id="KAF5359690.1"/>
    </source>
</evidence>
<dbReference type="InterPro" id="IPR018201">
    <property type="entry name" value="Ketoacyl_synth_AS"/>
</dbReference>
<dbReference type="Pfam" id="PF01575">
    <property type="entry name" value="MaoC_dehydratas"/>
    <property type="match status" value="1"/>
</dbReference>
<dbReference type="InterPro" id="IPR016039">
    <property type="entry name" value="Thiolase-like"/>
</dbReference>
<dbReference type="PANTHER" id="PTHR10982:SF21">
    <property type="entry name" value="FATTY ACID SYNTHASE SUBUNIT BETA"/>
    <property type="match status" value="1"/>
</dbReference>
<dbReference type="InterPro" id="IPR029069">
    <property type="entry name" value="HotDog_dom_sf"/>
</dbReference>
<name>A0A8H5LJD1_9AGAR</name>
<evidence type="ECO:0000256" key="30">
    <source>
        <dbReference type="ARBA" id="ARBA00049541"/>
    </source>
</evidence>
<evidence type="ECO:0000256" key="14">
    <source>
        <dbReference type="ARBA" id="ARBA00022705"/>
    </source>
</evidence>
<dbReference type="FunFam" id="3.40.366.10:FF:000006">
    <property type="entry name" value="Fatty acid synthase beta subunit dehydratase"/>
    <property type="match status" value="1"/>
</dbReference>
<dbReference type="Gene3D" id="6.10.60.10">
    <property type="match status" value="1"/>
</dbReference>
<keyword evidence="20" id="KW-0560">Oxidoreductase</keyword>
<dbReference type="FunFam" id="1.20.930.70:FF:000001">
    <property type="entry name" value="Fatty acid synthase beta subunit dehydratase"/>
    <property type="match status" value="1"/>
</dbReference>
<evidence type="ECO:0000256" key="29">
    <source>
        <dbReference type="ARBA" id="ARBA00048508"/>
    </source>
</evidence>
<keyword evidence="35" id="KW-1185">Reference proteome</keyword>
<dbReference type="Pfam" id="PF25005">
    <property type="entry name" value="PSF2_N"/>
    <property type="match status" value="1"/>
</dbReference>
<evidence type="ECO:0000256" key="22">
    <source>
        <dbReference type="ARBA" id="ARBA00023027"/>
    </source>
</evidence>
<dbReference type="Gene3D" id="6.20.240.10">
    <property type="match status" value="1"/>
</dbReference>
<keyword evidence="23" id="KW-0443">Lipid metabolism</keyword>
<dbReference type="Pfam" id="PF22235">
    <property type="entry name" value="FAS1_thioest_ins"/>
    <property type="match status" value="1"/>
</dbReference>
<dbReference type="OrthoDB" id="4251012at2759"/>
<evidence type="ECO:0000256" key="23">
    <source>
        <dbReference type="ARBA" id="ARBA00023098"/>
    </source>
</evidence>
<accession>A0A8H5LJD1</accession>
<evidence type="ECO:0000256" key="2">
    <source>
        <dbReference type="ARBA" id="ARBA00005005"/>
    </source>
</evidence>
<dbReference type="FunFam" id="3.40.5.50:FF:000001">
    <property type="entry name" value="DNA replication complex GINS protein PSF2"/>
    <property type="match status" value="1"/>
</dbReference>
<dbReference type="GO" id="GO:0004312">
    <property type="term" value="F:fatty acid synthase activity"/>
    <property type="evidence" value="ECO:0007669"/>
    <property type="project" value="InterPro"/>
</dbReference>
<dbReference type="Gene3D" id="3.40.366.10">
    <property type="entry name" value="Malonyl-Coenzyme A Acyl Carrier Protein, domain 2"/>
    <property type="match status" value="3"/>
</dbReference>
<keyword evidence="13" id="KW-0808">Transferase</keyword>
<dbReference type="InterPro" id="IPR037143">
    <property type="entry name" value="4-PPantetheinyl_Trfase_dom_sf"/>
</dbReference>
<dbReference type="InterPro" id="IPR013785">
    <property type="entry name" value="Aldolase_TIM"/>
</dbReference>
<evidence type="ECO:0000256" key="4">
    <source>
        <dbReference type="ARBA" id="ARBA00010565"/>
    </source>
</evidence>
<dbReference type="GO" id="GO:0019171">
    <property type="term" value="F:(3R)-hydroxyacyl-[acyl-carrier-protein] dehydratase activity"/>
    <property type="evidence" value="ECO:0007669"/>
    <property type="project" value="InterPro"/>
</dbReference>
<dbReference type="EC" id="2.3.1.86" evidence="5"/>
<keyword evidence="22" id="KW-0520">NAD</keyword>
<comment type="subcellular location">
    <subcellularLocation>
        <location evidence="1">Nucleus</location>
    </subcellularLocation>
</comment>
<dbReference type="SUPFAM" id="SSF160059">
    <property type="entry name" value="PriA/YqbF domain"/>
    <property type="match status" value="1"/>
</dbReference>
<dbReference type="Gene3D" id="3.40.50.720">
    <property type="entry name" value="NAD(P)-binding Rossmann-like Domain"/>
    <property type="match status" value="1"/>
</dbReference>
<evidence type="ECO:0000256" key="13">
    <source>
        <dbReference type="ARBA" id="ARBA00022679"/>
    </source>
</evidence>
<dbReference type="InterPro" id="IPR014031">
    <property type="entry name" value="Ketoacyl_synth_C"/>
</dbReference>
<dbReference type="Gene3D" id="1.20.930.70">
    <property type="match status" value="1"/>
</dbReference>
<dbReference type="InterPro" id="IPR054357">
    <property type="entry name" value="MFE-2_N"/>
</dbReference>
<dbReference type="Gene3D" id="1.20.1050.120">
    <property type="match status" value="1"/>
</dbReference>
<comment type="catalytic activity">
    <reaction evidence="30">
        <text>a fatty acyl-[ACP] + malonyl-[ACP] + H(+) = a 3-oxoacyl-[ACP] + holo-[ACP] + CO2</text>
        <dbReference type="Rhea" id="RHEA:22836"/>
        <dbReference type="Rhea" id="RHEA-COMP:9623"/>
        <dbReference type="Rhea" id="RHEA-COMP:9685"/>
        <dbReference type="Rhea" id="RHEA-COMP:9916"/>
        <dbReference type="Rhea" id="RHEA-COMP:14125"/>
        <dbReference type="ChEBI" id="CHEBI:15378"/>
        <dbReference type="ChEBI" id="CHEBI:16526"/>
        <dbReference type="ChEBI" id="CHEBI:64479"/>
        <dbReference type="ChEBI" id="CHEBI:78449"/>
        <dbReference type="ChEBI" id="CHEBI:78776"/>
        <dbReference type="ChEBI" id="CHEBI:138651"/>
        <dbReference type="EC" id="2.3.1.41"/>
    </reaction>
</comment>
<dbReference type="InterPro" id="IPR040899">
    <property type="entry name" value="Fas_alpha_ACP"/>
</dbReference>
<dbReference type="PROSITE" id="PS00606">
    <property type="entry name" value="KS3_1"/>
    <property type="match status" value="1"/>
</dbReference>
<dbReference type="Gene3D" id="3.40.47.10">
    <property type="match status" value="1"/>
</dbReference>
<keyword evidence="10" id="KW-0596">Phosphopantetheine</keyword>
<dbReference type="InterPro" id="IPR041099">
    <property type="entry name" value="FAS1_N"/>
</dbReference>
<dbReference type="InterPro" id="IPR013565">
    <property type="entry name" value="Fas1/AflB-like_central"/>
</dbReference>
<dbReference type="FunFam" id="3.30.70.3330:FF:000001">
    <property type="entry name" value="Fatty acid synthase subunit beta dehydratase"/>
    <property type="match status" value="1"/>
</dbReference>
<dbReference type="Pfam" id="PF05916">
    <property type="entry name" value="Sld5"/>
    <property type="match status" value="1"/>
</dbReference>
<dbReference type="SUPFAM" id="SSF51735">
    <property type="entry name" value="NAD(P)-binding Rossmann-fold domains"/>
    <property type="match status" value="1"/>
</dbReference>
<dbReference type="SMART" id="SM00827">
    <property type="entry name" value="PKS_AT"/>
    <property type="match status" value="1"/>
</dbReference>
<dbReference type="Pfam" id="PF17951">
    <property type="entry name" value="FAS_meander"/>
    <property type="match status" value="1"/>
</dbReference>
<dbReference type="SUPFAM" id="SSF53901">
    <property type="entry name" value="Thiolase-like"/>
    <property type="match status" value="2"/>
</dbReference>
<keyword evidence="26" id="KW-0511">Multifunctional enzyme</keyword>
<evidence type="ECO:0000256" key="17">
    <source>
        <dbReference type="ARBA" id="ARBA00022829"/>
    </source>
</evidence>
<dbReference type="GO" id="GO:0004316">
    <property type="term" value="F:3-oxoacyl-[acyl-carrier-protein] reductase (NADPH) activity"/>
    <property type="evidence" value="ECO:0007669"/>
    <property type="project" value="UniProtKB-EC"/>
</dbReference>
<dbReference type="Pfam" id="PF17828">
    <property type="entry name" value="FAS_N"/>
    <property type="match status" value="1"/>
</dbReference>
<dbReference type="Gene3D" id="3.30.70.3330">
    <property type="match status" value="1"/>
</dbReference>
<dbReference type="Pfam" id="PF16073">
    <property type="entry name" value="SAT"/>
    <property type="match status" value="1"/>
</dbReference>
<dbReference type="EMBL" id="JAACJO010000004">
    <property type="protein sequence ID" value="KAF5359690.1"/>
    <property type="molecule type" value="Genomic_DNA"/>
</dbReference>
<dbReference type="Pfam" id="PF00106">
    <property type="entry name" value="adh_short"/>
    <property type="match status" value="1"/>
</dbReference>
<dbReference type="PROSITE" id="PS50075">
    <property type="entry name" value="CARRIER"/>
    <property type="match status" value="1"/>
</dbReference>
<evidence type="ECO:0000256" key="27">
    <source>
        <dbReference type="ARBA" id="ARBA00033756"/>
    </source>
</evidence>
<dbReference type="GO" id="GO:0005634">
    <property type="term" value="C:nucleus"/>
    <property type="evidence" value="ECO:0007669"/>
    <property type="project" value="UniProtKB-SubCell"/>
</dbReference>
<keyword evidence="25" id="KW-0539">Nucleus</keyword>
<comment type="caution">
    <text evidence="34">The sequence shown here is derived from an EMBL/GenBank/DDBJ whole genome shotgun (WGS) entry which is preliminary data.</text>
</comment>
<dbReference type="CDD" id="cd00828">
    <property type="entry name" value="elong_cond_enzymes"/>
    <property type="match status" value="1"/>
</dbReference>
<dbReference type="InterPro" id="IPR014030">
    <property type="entry name" value="Ketoacyl_synth_N"/>
</dbReference>
<sequence length="4131" mass="454593">MVFPATPHTNSKKMAVPNGHAAPTAIATRPLVIAQGQIRISIPVSTKPDEWIAAEVLRDDFVHIQSQDAVEITAELENKAEATVELAAKFLAHVASHIDNDSQSTEARIHLLLNVLKYFTSSYLATQDIHSLCASYVTDTRKTVLAAYFHAVAALENKGVSSIPRQPESALLNAAVSGKASIFALFGGQGTNEVYFDELQNLYDIYQPYVAPFLKVIVADLIELAEEEVESSYFTYGLDVISWLSGAIERPSISYLASVPISLPLIGLTQLVQYLIACRAANLTPGQVRDRISGATGHSQGIVSAVVISTSETFNDLTANSRKALRWLFYCGLRGQQAFPPVAVEPSLVQDTLDGGEGTPSPMLSVTGLSLKDLDAHITKTNSHLPENSQLAISLFNGPRAFVVTGPARALHGLVTNLRKVKAPSGADQSKIPFSQRKPVFSVRFLVVGVPYHSDYLRNVADIVVDEDLEEELWEPSDLKIPVYHTETGVDMRDSEGSITRSLCEQICIAPIHWSKATDFPETATHAIDFGPGGLSGIGPLTARNLDGRGVRVIVVGDRGKGDAELYDSLNVKYEDWWSKEYAPSLIRTSDGTIHLDTPMSRLLGKAPIMVAGMTPTTVKGGFVSSILDAGYHVELAGGGHYNANALRAKVAEIQAKIPAGVGLTLNALYINPRQFTFQLPLWQEMRREGVPIEGFCVAAGIPTTEKAVEIIDGLRTAGIKHVSFKPGSVDGIRQVVNIATANPDFPIILQWTGGRAGGHHSFEDFHQPILATYRSIRQQSNIVLVGGSGFGSADDIWPYLSGQWSVDRFGVQPMPFDGFLFASRVMVAKEAHTSSSVKDLIVGASGVGDEQWEGTYTKPTGGILTVRSELGEPIHKVATRGVKLWKEFDDTVFKLPKEKRVAWLAERRDEVIEKLNKNFAKPWFGWKKDGSVAKELGDMTYEETVLRMIRLMFVAHEKRWVDKSLRNLTGDWLRRVEERFAGVNGAGNNPSLLQSYNSLDEPSAFVTSFFEAYPLAAEQLLAAEDAAYFLAIAQRPGQKPVPFIPVLDASFEVWFKKDSLWAAEDIEAVFDQDPQRVCILQGPVAAKWSIVKDEPIKDLLGNINSSLISKVLEWKYSGDESAIPTVDYLAAKPSVAPTLSDVTRTQRTNDVVYQFGKNLPSTDAWLETLGGAELTWLRALVASKTILQGTSYIDNPIRRLLAPRVGQRVVIGYEHSAPVSVTVYGAARSYGTHISGFKAVEIKYTKSTQLIDITIFEERREAAVPLSLQFAYKPSQGYMPIHEIAAGRNERIKQFYWKLWYGDNEVLPTIDIKEKFVGPEVTITSEEVEEFCAVVGNQGESFKSVRTDTAQAPMDFAIVTGWQAIMKSIFPSSIDGDLLKLVHLSNGFRMIEGTTPLKVGDVCKSEARIVSVVNAPEGKIVKVKGHVYRDGQQVIEVVSAFLYRGRFTDYENTFETTEEPDYLVPLETDAQVGVLQSKEWFVWENESTPLLAGTSLIFRIQSSVSFKDRGVFRNVSITGDVFVRNQLKVLVKVGNVEFQQDDCQGNPVLAYLQRHGSPQGLPTPLANEGYTLKNVEGSTIFNAPLTNEPYSKISGDFNPIHVNPYFSDYASLPTTITHGMWSSAATRRYVENVVAKGLPDRVLAYNVSFVGMVLPGDELAVKLRHTGMRDGNIVVSIETTNTRGEKVLTGSAEVKQPTTVYVFTGQGSQEPGMGMDLYNSSPAARAVWDGADAHLLATYGFSIIEIVRDNPKEKTIYFGGIQGQAIRQRYMDMTYDTLDKEGNVKTLPLFADIDNRTPRYTFSHPNGLLFATQFAQIALVVTEKAAFEDMRSKGFVQKDCAFAGHSLGEYSALASIADVLHISALVDVVFYRGITMQRAVERDAQNRSNYAMCAVNPSRISPTFSDAALRVVVDMISAQTDLLLQIVNFNVEGQQYVCAGELLALQTMTNVLNYLKVKKVDVVELRKTLSEEKVKEMLSQIIGSCFERAKEQQETQGGKIALERGFATIPLPGIDVPFHSRYLWAGVLPFRAYLSKKINPTHLNPDMLVGKYIPNLIAQPFEVSRAYADIIYNQTQSPRLEKVLKKWEEDDWENPENRQKLAYIILVELLAYQFASPVRWIQTQDLLFTDFSFERLIELGPSPTLTGMATRTLKAKYESSDDSVSCTRVILCHAKNTKEVYYQYEDEPEAPTEAPPTTEAAPAATAAPVPLAAPVAVAAPTGPVAAVEDAPIKAIEILTVIVAQKLKKRVDEVPLSKSIKDLVGGKSTLQNEILGDLQQEFSSAPEKGEELPLEELGSALGTGFSGALGKYSTGLVARLVGGKMPGGFNASSIRSYLNKTWGLGPSRSDGVLLLATTLEPPKRLASEVEAKSWLDGVVQTYAQRSGISLAAPGAAGAGAGGAGGATINSEEFLKFQSDQNKFVQQHIELYMRYLKKDSRAGEISFDREKANSAALQARLDSITREHGDSYVDGIQPRFDPLKARRFDSSWNWVRQDALLMYYDIIFGRLTTVDRDITARCIALLNRADPDMLQYMEYHINKLDPSKGETYKLAKEFGQQLIDNTREVLGKPPVYKDVTFPTAPHTEVTSKGDIIYSEVVRENVRKLEAYVEEMASGDGAAGPVNTQKVQDDVLKLWTVVKSLPEINQEQKNRIKALYEGVVRTLHKGPDPRARVQPRSRRSSSQFLRPQNAGATPVSADKIPLLHLKRKVGTTWEYSSNLTGVYLDILHEIATSGTTFEGKNALCTGVGKGSIGVEVVKGLLSGGAHVVITTSSYNRKTVEYYQSIFQSFGSRGSALTVVPFNQASKQDVEALVDYIYNTLNMDLDYIMPFAGIPENGREIDGLDDRSELAHRMMLVNLLRILGCVKNKKASRRIVTRPTQVILPLSPNHGLFGNDGLYSESKISLETLFQRWASESWGEYLCLAGAVIGWTRGTGLMAPTNMVAHELEGYGVRTFSAKEMAFNILGLMHPLLFSITQVEPIWADLNGGMDRLPDLADITTRIRTSLHKKADLRRAIAKDNAADFKIINGVEAERLLQTVDVLPRANFRFEFPKLESVESLSDVSQLRGLIDLEKVVVVTGFAEMGPWGSSRTRWEMEARGELTIEGCIEMAWMMGHIKHFDGRLKDGSLYVGWVDSTSGEPVDDKDVKGRYEKDILTHAGVRLIEPELFRGYDPNKKVFNQEIELIHDLEPIEVSDAEAQKFKLQHGDKCDIWAGEDGQWFAKLKKGACVFVPKAFKFSRTVAGQVPTGWHAGRYGIPEDIIAQTDRLTLWALVCTAEALNSSGVTDPYELYKYMHPSEVGTSLGSGMGGVTSMAKMFKDRRDEREVQNDILQETFINTTAGWINLLLMSSSGPVKIPVGACATALQSIEIACDTILSGKAKVMIAGGFDDISEEGSYEFANMKATSNAETEFAMGREPTEMSRPATTSRAGFMEAQGTGVHIVMNAKTALEIGAPIRGILAFTSTSTDKAGRSVPAPGKGALTVAREVPSKHPLPILDVAYRSRQLAFRRSQISQWLSHEHSELQAEISFRKEQGEKVEDDYIAARVANFEKEAARQEKDALAMYGMLEGSDPRVAPLRRALAVWGLTADDIGVLSIHGTSTGANEENETRIWNDIFTTISRSPGNAVPIVAQKSLLGHSKGGSAAWQMAGLLQYVNSGIIPGNRNSDNIDSNFQDRRLLMFPSKTIHTDGVRAGVMSSFGFGQVGGTALVVHSRYLFGALEHEFYEQYKERNRIRALQSYKAMSDMMIKNSLVKIKDHPPFTPENERQVLLNSMARVSYDPKTSEYSFKGKLVQEAPVDLANLEITSSTLSSSVGGNVIGVGVDQELITSVPSYNPTFVSRNFTDTEITYCRAQPSPASSFAARWAGKEAVFKSLGVQSSGAAAPLKDIEILNNTDGVPCVHLHGEAKQKAEERGVAKVLISLSHSESQMSVTGLSLSRGASNGGAGASALRASITPPELELIATQQLIEIVPLVSMEKTVFISGVYGPLRPPNKAKVPLWIALNLKQKRKCHIVAPNWLTVDTRQSICKSASHSKRPTQRSASFPFDIWRFLSASDDLEHPDKLRSLLKDLREARQAKSREGLKQLDHSELSLPNLSAMEINELRPYFVESMSLLSKLALPPRPDA</sequence>
<keyword evidence="17" id="KW-0159">Chromosome partition</keyword>
<evidence type="ECO:0000256" key="1">
    <source>
        <dbReference type="ARBA" id="ARBA00004123"/>
    </source>
</evidence>
<dbReference type="FunFam" id="3.90.470.20:FF:000005">
    <property type="entry name" value="Fatty acid synthase alpha subunit FasA"/>
    <property type="match status" value="1"/>
</dbReference>
<dbReference type="Gene3D" id="3.30.70.2490">
    <property type="match status" value="1"/>
</dbReference>
<dbReference type="InterPro" id="IPR040883">
    <property type="entry name" value="FAS_meander"/>
</dbReference>